<dbReference type="Proteomes" id="UP001316803">
    <property type="component" value="Unassembled WGS sequence"/>
</dbReference>
<organism evidence="2 3">
    <name type="scientific">Knufia fluminis</name>
    <dbReference type="NCBI Taxonomy" id="191047"/>
    <lineage>
        <taxon>Eukaryota</taxon>
        <taxon>Fungi</taxon>
        <taxon>Dikarya</taxon>
        <taxon>Ascomycota</taxon>
        <taxon>Pezizomycotina</taxon>
        <taxon>Eurotiomycetes</taxon>
        <taxon>Chaetothyriomycetidae</taxon>
        <taxon>Chaetothyriales</taxon>
        <taxon>Trichomeriaceae</taxon>
        <taxon>Knufia</taxon>
    </lineage>
</organism>
<evidence type="ECO:0000313" key="2">
    <source>
        <dbReference type="EMBL" id="KAK5951641.1"/>
    </source>
</evidence>
<feature type="compositionally biased region" description="Basic and acidic residues" evidence="1">
    <location>
        <begin position="8"/>
        <end position="26"/>
    </location>
</feature>
<reference evidence="2 3" key="1">
    <citation type="submission" date="2022-12" db="EMBL/GenBank/DDBJ databases">
        <title>Genomic features and morphological characterization of a novel Knufia sp. strain isolated from spacecraft assembly facility.</title>
        <authorList>
            <person name="Teixeira M."/>
            <person name="Chander A.M."/>
            <person name="Stajich J.E."/>
            <person name="Venkateswaran K."/>
        </authorList>
    </citation>
    <scope>NUCLEOTIDE SEQUENCE [LARGE SCALE GENOMIC DNA]</scope>
    <source>
        <strain evidence="2 3">FJI-L2-BK-P2</strain>
    </source>
</reference>
<protein>
    <submittedName>
        <fullName evidence="2">Uncharacterized protein</fullName>
    </submittedName>
</protein>
<evidence type="ECO:0000256" key="1">
    <source>
        <dbReference type="SAM" id="MobiDB-lite"/>
    </source>
</evidence>
<sequence length="337" mass="38775">MSWFWGGKKKDEDPTKSLDSDLKHFLDSQQPRPYALPEKPAPKQPQAQSQKEHVKTRLELSPEERPLPKESLFQDGRYKDLWKTYIPQSELPDPNNNPAQRVMDAKKDRKATLTHAALENCAFEEELKRNCFKQGDTLDKLRARMTLCNRETKAFNRCFQLQAKFLQALGYQGNPYSPVEEDEAIQMHADKLYHRMMDYEAAVDEAKAQRKPVPPLTSVFNPNRPAPTIEQINLPPNLAKSLKTPLHELPPHEREVAAKAILEETKVAQTHADDFFKYTTTLNEGRIDRQKKLVDAFGETLGKFFIPDAPAEHEVKTFDNKQLERDFWKNDPAPGKG</sequence>
<keyword evidence="3" id="KW-1185">Reference proteome</keyword>
<gene>
    <name evidence="2" type="ORF">OHC33_007320</name>
</gene>
<proteinExistence type="predicted"/>
<evidence type="ECO:0000313" key="3">
    <source>
        <dbReference type="Proteomes" id="UP001316803"/>
    </source>
</evidence>
<dbReference type="EMBL" id="JAKLMC020000019">
    <property type="protein sequence ID" value="KAK5951641.1"/>
    <property type="molecule type" value="Genomic_DNA"/>
</dbReference>
<accession>A0AAN8F5A1</accession>
<comment type="caution">
    <text evidence="2">The sequence shown here is derived from an EMBL/GenBank/DDBJ whole genome shotgun (WGS) entry which is preliminary data.</text>
</comment>
<name>A0AAN8F5A1_9EURO</name>
<feature type="region of interest" description="Disordered" evidence="1">
    <location>
        <begin position="1"/>
        <end position="72"/>
    </location>
</feature>
<dbReference type="AlphaFoldDB" id="A0AAN8F5A1"/>
<feature type="compositionally biased region" description="Basic and acidic residues" evidence="1">
    <location>
        <begin position="50"/>
        <end position="68"/>
    </location>
</feature>